<reference evidence="1 2" key="1">
    <citation type="submission" date="2018-12" db="EMBL/GenBank/DDBJ databases">
        <authorList>
            <consortium name="Pathogen Informatics"/>
        </authorList>
    </citation>
    <scope>NUCLEOTIDE SEQUENCE [LARGE SCALE GENOMIC DNA]</scope>
    <source>
        <strain evidence="1 2">NCTC10918</strain>
    </source>
</reference>
<proteinExistence type="predicted"/>
<gene>
    <name evidence="1" type="ORF">NCTC10918_01636</name>
</gene>
<protein>
    <submittedName>
        <fullName evidence="1">Uncharacterized protein</fullName>
    </submittedName>
</protein>
<dbReference type="Proteomes" id="UP000270988">
    <property type="component" value="Chromosome"/>
</dbReference>
<evidence type="ECO:0000313" key="1">
    <source>
        <dbReference type="EMBL" id="VEJ30357.1"/>
    </source>
</evidence>
<dbReference type="AlphaFoldDB" id="A0A448UWS5"/>
<dbReference type="EMBL" id="LR134521">
    <property type="protein sequence ID" value="VEJ30357.1"/>
    <property type="molecule type" value="Genomic_DNA"/>
</dbReference>
<organism evidence="1 2">
    <name type="scientific">Rothia dentocariosa</name>
    <dbReference type="NCBI Taxonomy" id="2047"/>
    <lineage>
        <taxon>Bacteria</taxon>
        <taxon>Bacillati</taxon>
        <taxon>Actinomycetota</taxon>
        <taxon>Actinomycetes</taxon>
        <taxon>Micrococcales</taxon>
        <taxon>Micrococcaceae</taxon>
        <taxon>Rothia</taxon>
    </lineage>
</organism>
<name>A0A448UWS5_9MICC</name>
<accession>A0A448UWS5</accession>
<evidence type="ECO:0000313" key="2">
    <source>
        <dbReference type="Proteomes" id="UP000270988"/>
    </source>
</evidence>
<sequence>MCDHALDDDPVVVDFCSSGALLVLANSPPGGFLAGAMSPSPLYPLFCYGVVRVYELIEVVVLVRKSVVVCPSRRAGDHQECPVEGADDLVVKPSTVVLAAV</sequence>